<dbReference type="AlphaFoldDB" id="A0A2J7R0R5"/>
<keyword evidence="2" id="KW-1185">Reference proteome</keyword>
<dbReference type="PANTHER" id="PTHR47326">
    <property type="entry name" value="TRANSPOSABLE ELEMENT TC3 TRANSPOSASE-LIKE PROTEIN"/>
    <property type="match status" value="1"/>
</dbReference>
<reference evidence="1 2" key="1">
    <citation type="submission" date="2017-12" db="EMBL/GenBank/DDBJ databases">
        <title>Hemimetabolous genomes reveal molecular basis of termite eusociality.</title>
        <authorList>
            <person name="Harrison M.C."/>
            <person name="Jongepier E."/>
            <person name="Robertson H.M."/>
            <person name="Arning N."/>
            <person name="Bitard-Feildel T."/>
            <person name="Chao H."/>
            <person name="Childers C.P."/>
            <person name="Dinh H."/>
            <person name="Doddapaneni H."/>
            <person name="Dugan S."/>
            <person name="Gowin J."/>
            <person name="Greiner C."/>
            <person name="Han Y."/>
            <person name="Hu H."/>
            <person name="Hughes D.S.T."/>
            <person name="Huylmans A.-K."/>
            <person name="Kemena C."/>
            <person name="Kremer L.P.M."/>
            <person name="Lee S.L."/>
            <person name="Lopez-Ezquerra A."/>
            <person name="Mallet L."/>
            <person name="Monroy-Kuhn J.M."/>
            <person name="Moser A."/>
            <person name="Murali S.C."/>
            <person name="Muzny D.M."/>
            <person name="Otani S."/>
            <person name="Piulachs M.-D."/>
            <person name="Poelchau M."/>
            <person name="Qu J."/>
            <person name="Schaub F."/>
            <person name="Wada-Katsumata A."/>
            <person name="Worley K.C."/>
            <person name="Xie Q."/>
            <person name="Ylla G."/>
            <person name="Poulsen M."/>
            <person name="Gibbs R.A."/>
            <person name="Schal C."/>
            <person name="Richards S."/>
            <person name="Belles X."/>
            <person name="Korb J."/>
            <person name="Bornberg-Bauer E."/>
        </authorList>
    </citation>
    <scope>NUCLEOTIDE SEQUENCE [LARGE SCALE GENOMIC DNA]</scope>
    <source>
        <tissue evidence="1">Whole body</tissue>
    </source>
</reference>
<dbReference type="STRING" id="105785.A0A2J7R0R5"/>
<evidence type="ECO:0008006" key="3">
    <source>
        <dbReference type="Google" id="ProtNLM"/>
    </source>
</evidence>
<dbReference type="OrthoDB" id="537032at2759"/>
<evidence type="ECO:0000313" key="1">
    <source>
        <dbReference type="EMBL" id="PNF34416.1"/>
    </source>
</evidence>
<dbReference type="PANTHER" id="PTHR47326:SF1">
    <property type="entry name" value="HTH PSQ-TYPE DOMAIN-CONTAINING PROTEIN"/>
    <property type="match status" value="1"/>
</dbReference>
<dbReference type="InterPro" id="IPR036397">
    <property type="entry name" value="RNaseH_sf"/>
</dbReference>
<sequence length="223" mass="25675">MSLLQTLMDKFWNPDVWLPPNVTWADLEPNDKIAYAEYRHLVIPLPLAVVLLVLRFILERYWFASVGISLGIKNTKPKKAPPNEILERAYLSKGKIKHKQLEEMPLGNVWFQQDGATAHTARASMTVLRAKFPGRLISLRGDILWAAHSPVLTPCDFLWGYLKAEVFKHRPTNLLQLKNVIWQEVAQILVHVLERADANFRKRLHQCIENGGHNLQDILFKTT</sequence>
<comment type="caution">
    <text evidence="1">The sequence shown here is derived from an EMBL/GenBank/DDBJ whole genome shotgun (WGS) entry which is preliminary data.</text>
</comment>
<evidence type="ECO:0000313" key="2">
    <source>
        <dbReference type="Proteomes" id="UP000235965"/>
    </source>
</evidence>
<proteinExistence type="predicted"/>
<organism evidence="1 2">
    <name type="scientific">Cryptotermes secundus</name>
    <dbReference type="NCBI Taxonomy" id="105785"/>
    <lineage>
        <taxon>Eukaryota</taxon>
        <taxon>Metazoa</taxon>
        <taxon>Ecdysozoa</taxon>
        <taxon>Arthropoda</taxon>
        <taxon>Hexapoda</taxon>
        <taxon>Insecta</taxon>
        <taxon>Pterygota</taxon>
        <taxon>Neoptera</taxon>
        <taxon>Polyneoptera</taxon>
        <taxon>Dictyoptera</taxon>
        <taxon>Blattodea</taxon>
        <taxon>Blattoidea</taxon>
        <taxon>Termitoidae</taxon>
        <taxon>Kalotermitidae</taxon>
        <taxon>Cryptotermitinae</taxon>
        <taxon>Cryptotermes</taxon>
    </lineage>
</organism>
<dbReference type="Gene3D" id="3.30.420.10">
    <property type="entry name" value="Ribonuclease H-like superfamily/Ribonuclease H"/>
    <property type="match status" value="1"/>
</dbReference>
<dbReference type="Proteomes" id="UP000235965">
    <property type="component" value="Unassembled WGS sequence"/>
</dbReference>
<dbReference type="InParanoid" id="A0A2J7R0R5"/>
<protein>
    <recommendedName>
        <fullName evidence="3">Tc1-like transposase DDE domain-containing protein</fullName>
    </recommendedName>
</protein>
<dbReference type="EMBL" id="NEVH01008221">
    <property type="protein sequence ID" value="PNF34416.1"/>
    <property type="molecule type" value="Genomic_DNA"/>
</dbReference>
<name>A0A2J7R0R5_9NEOP</name>
<accession>A0A2J7R0R5</accession>
<dbReference type="GO" id="GO:0003676">
    <property type="term" value="F:nucleic acid binding"/>
    <property type="evidence" value="ECO:0007669"/>
    <property type="project" value="InterPro"/>
</dbReference>
<gene>
    <name evidence="1" type="ORF">B7P43_G13950</name>
</gene>